<dbReference type="GO" id="GO:0005634">
    <property type="term" value="C:nucleus"/>
    <property type="evidence" value="ECO:0007669"/>
    <property type="project" value="TreeGrafter"/>
</dbReference>
<feature type="region of interest" description="Disordered" evidence="12">
    <location>
        <begin position="264"/>
        <end position="299"/>
    </location>
</feature>
<feature type="compositionally biased region" description="Low complexity" evidence="12">
    <location>
        <begin position="399"/>
        <end position="418"/>
    </location>
</feature>
<organism evidence="16 17">
    <name type="scientific">Cynara cardunculus var. scolymus</name>
    <name type="common">Globe artichoke</name>
    <name type="synonym">Cynara scolymus</name>
    <dbReference type="NCBI Taxonomy" id="59895"/>
    <lineage>
        <taxon>Eukaryota</taxon>
        <taxon>Viridiplantae</taxon>
        <taxon>Streptophyta</taxon>
        <taxon>Embryophyta</taxon>
        <taxon>Tracheophyta</taxon>
        <taxon>Spermatophyta</taxon>
        <taxon>Magnoliopsida</taxon>
        <taxon>eudicotyledons</taxon>
        <taxon>Gunneridae</taxon>
        <taxon>Pentapetalae</taxon>
        <taxon>asterids</taxon>
        <taxon>campanulids</taxon>
        <taxon>Asterales</taxon>
        <taxon>Asteraceae</taxon>
        <taxon>Carduoideae</taxon>
        <taxon>Cardueae</taxon>
        <taxon>Carduinae</taxon>
        <taxon>Cynara</taxon>
    </lineage>
</organism>
<keyword evidence="10" id="KW-0862">Zinc</keyword>
<dbReference type="STRING" id="59895.A0A103XC87"/>
<feature type="region of interest" description="Disordered" evidence="12">
    <location>
        <begin position="951"/>
        <end position="983"/>
    </location>
</feature>
<dbReference type="Proteomes" id="UP000243975">
    <property type="component" value="Unassembled WGS sequence"/>
</dbReference>
<accession>A0A103XC87</accession>
<evidence type="ECO:0000256" key="5">
    <source>
        <dbReference type="ARBA" id="ARBA00022723"/>
    </source>
</evidence>
<dbReference type="InterPro" id="IPR028889">
    <property type="entry name" value="USP"/>
</dbReference>
<dbReference type="SUPFAM" id="SSF144232">
    <property type="entry name" value="HIT/MYND zinc finger-like"/>
    <property type="match status" value="1"/>
</dbReference>
<dbReference type="PROSITE" id="PS01360">
    <property type="entry name" value="ZF_MYND_1"/>
    <property type="match status" value="1"/>
</dbReference>
<dbReference type="SUPFAM" id="SSF54001">
    <property type="entry name" value="Cysteine proteinases"/>
    <property type="match status" value="1"/>
</dbReference>
<comment type="caution">
    <text evidence="16">The sequence shown here is derived from an EMBL/GenBank/DDBJ whole genome shotgun (WGS) entry which is preliminary data.</text>
</comment>
<dbReference type="InterPro" id="IPR018200">
    <property type="entry name" value="USP_CS"/>
</dbReference>
<keyword evidence="4" id="KW-0645">Protease</keyword>
<dbReference type="EMBL" id="LEKV01005604">
    <property type="protein sequence ID" value="KVH88052.1"/>
    <property type="molecule type" value="Genomic_DNA"/>
</dbReference>
<comment type="catalytic activity">
    <reaction evidence="1">
        <text>Thiol-dependent hydrolysis of ester, thioester, amide, peptide and isopeptide bonds formed by the C-terminal Gly of ubiquitin (a 76-residue protein attached to proteins as an intracellular targeting signal).</text>
        <dbReference type="EC" id="3.4.19.12"/>
    </reaction>
</comment>
<dbReference type="GO" id="GO:0016579">
    <property type="term" value="P:protein deubiquitination"/>
    <property type="evidence" value="ECO:0007669"/>
    <property type="project" value="InterPro"/>
</dbReference>
<feature type="compositionally biased region" description="Polar residues" evidence="12">
    <location>
        <begin position="198"/>
        <end position="209"/>
    </location>
</feature>
<feature type="region of interest" description="Disordered" evidence="12">
    <location>
        <begin position="195"/>
        <end position="218"/>
    </location>
</feature>
<keyword evidence="6 11" id="KW-0863">Zinc-finger</keyword>
<evidence type="ECO:0000256" key="2">
    <source>
        <dbReference type="ARBA" id="ARBA00009085"/>
    </source>
</evidence>
<evidence type="ECO:0000256" key="4">
    <source>
        <dbReference type="ARBA" id="ARBA00022670"/>
    </source>
</evidence>
<dbReference type="Gene3D" id="6.10.140.2220">
    <property type="match status" value="1"/>
</dbReference>
<dbReference type="Pfam" id="PF00443">
    <property type="entry name" value="UCH"/>
    <property type="match status" value="1"/>
</dbReference>
<evidence type="ECO:0000313" key="17">
    <source>
        <dbReference type="Proteomes" id="UP000243975"/>
    </source>
</evidence>
<dbReference type="GO" id="GO:0008270">
    <property type="term" value="F:zinc ion binding"/>
    <property type="evidence" value="ECO:0007669"/>
    <property type="project" value="UniProtKB-KW"/>
</dbReference>
<evidence type="ECO:0000256" key="12">
    <source>
        <dbReference type="SAM" id="MobiDB-lite"/>
    </source>
</evidence>
<feature type="compositionally biased region" description="Polar residues" evidence="12">
    <location>
        <begin position="896"/>
        <end position="906"/>
    </location>
</feature>
<dbReference type="FunFam" id="3.90.70.10:FF:000026">
    <property type="entry name" value="Ubiquitin carboxyl-terminal hydrolase 15"/>
    <property type="match status" value="1"/>
</dbReference>
<evidence type="ECO:0000256" key="3">
    <source>
        <dbReference type="ARBA" id="ARBA00012759"/>
    </source>
</evidence>
<dbReference type="InterPro" id="IPR002893">
    <property type="entry name" value="Znf_MYND"/>
</dbReference>
<dbReference type="InterPro" id="IPR050164">
    <property type="entry name" value="Peptidase_C19"/>
</dbReference>
<feature type="compositionally biased region" description="Basic and acidic residues" evidence="12">
    <location>
        <begin position="361"/>
        <end position="378"/>
    </location>
</feature>
<protein>
    <recommendedName>
        <fullName evidence="3">ubiquitinyl hydrolase 1</fullName>
        <ecNumber evidence="3">3.4.19.12</ecNumber>
    </recommendedName>
</protein>
<keyword evidence="13" id="KW-0472">Membrane</keyword>
<evidence type="ECO:0000256" key="6">
    <source>
        <dbReference type="ARBA" id="ARBA00022771"/>
    </source>
</evidence>
<dbReference type="GO" id="GO:0005829">
    <property type="term" value="C:cytosol"/>
    <property type="evidence" value="ECO:0007669"/>
    <property type="project" value="TreeGrafter"/>
</dbReference>
<keyword evidence="13" id="KW-1133">Transmembrane helix</keyword>
<dbReference type="EC" id="3.4.19.12" evidence="3"/>
<feature type="region of interest" description="Disordered" evidence="12">
    <location>
        <begin position="356"/>
        <end position="463"/>
    </location>
</feature>
<feature type="region of interest" description="Disordered" evidence="12">
    <location>
        <begin position="881"/>
        <end position="938"/>
    </location>
</feature>
<dbReference type="GO" id="GO:0004843">
    <property type="term" value="F:cysteine-type deubiquitinase activity"/>
    <property type="evidence" value="ECO:0007669"/>
    <property type="project" value="UniProtKB-EC"/>
</dbReference>
<evidence type="ECO:0000256" key="7">
    <source>
        <dbReference type="ARBA" id="ARBA00022786"/>
    </source>
</evidence>
<evidence type="ECO:0000256" key="13">
    <source>
        <dbReference type="SAM" id="Phobius"/>
    </source>
</evidence>
<dbReference type="InterPro" id="IPR038765">
    <property type="entry name" value="Papain-like_cys_pep_sf"/>
</dbReference>
<keyword evidence="9" id="KW-0788">Thiol protease</keyword>
<keyword evidence="13" id="KW-0812">Transmembrane</keyword>
<evidence type="ECO:0000259" key="14">
    <source>
        <dbReference type="PROSITE" id="PS50235"/>
    </source>
</evidence>
<feature type="domain" description="MYND-type" evidence="15">
    <location>
        <begin position="99"/>
        <end position="136"/>
    </location>
</feature>
<keyword evidence="17" id="KW-1185">Reference proteome</keyword>
<dbReference type="Gene3D" id="3.90.70.10">
    <property type="entry name" value="Cysteine proteinases"/>
    <property type="match status" value="1"/>
</dbReference>
<evidence type="ECO:0000313" key="16">
    <source>
        <dbReference type="EMBL" id="KVH88052.1"/>
    </source>
</evidence>
<evidence type="ECO:0000259" key="15">
    <source>
        <dbReference type="PROSITE" id="PS50865"/>
    </source>
</evidence>
<dbReference type="PANTHER" id="PTHR24006:SF930">
    <property type="entry name" value="UBIQUITIN-SPECIFIC PROTEASE 17-RELATED"/>
    <property type="match status" value="1"/>
</dbReference>
<feature type="compositionally biased region" description="Low complexity" evidence="12">
    <location>
        <begin position="970"/>
        <end position="980"/>
    </location>
</feature>
<feature type="compositionally biased region" description="Polar residues" evidence="12">
    <location>
        <begin position="439"/>
        <end position="450"/>
    </location>
</feature>
<evidence type="ECO:0000256" key="11">
    <source>
        <dbReference type="PROSITE-ProRule" id="PRU00134"/>
    </source>
</evidence>
<feature type="transmembrane region" description="Helical" evidence="13">
    <location>
        <begin position="12"/>
        <end position="30"/>
    </location>
</feature>
<dbReference type="Pfam" id="PF01753">
    <property type="entry name" value="zf-MYND"/>
    <property type="match status" value="1"/>
</dbReference>
<sequence length="1015" mass="111967">MLVRGDLGFSSLVFLVVVVVVLPVIVFIVRRKWRHLVARREEVKWLLASASEESARVEFEFEARETYFYTANGTPSARASVSPSASAPLGSPLKPQYKCAVCFCPTTTRCAKCKAVRYCSGNCQIIHWRQGHKYECRPYVSVTPISDVGGSSYRQGDCKDRSDDFGTEVKQTAIPAERFPENSHHKDDVGVESLAHRQGTNSTSESNPPLSYEGHSLFSPPTKVSAGVTFENSETVKPAFRTLVSSARKSTVLGKNNKKISTLSDEDAQLGTSSSSFWTDDGSNQSSLSEPSTNSSVGTIHKRKSNIDEHDDCAPGSSCEAANRYMASHRTKGGYNSNIMNGFSASKVIDGSGLTGLGSRKSNDDSNSSKDKVNDGSKSRRSMTWDAGVGSDLPPSKFSESSHPPSGASSHRASAGYSTLKDDKTVGGLPSSGPERSNDLFSNKNVTSHTSKSRELGSSSSRASDTYLTFTSRHASYSIKPVKVNNDKHRVTTCSSQLTENYPSVRSASNTSKLKVVDQVKPSKLSSQGSLEGGSETTHRYSFKGLFPYEMFVKLYNWKKFELQPFGLKNCGNSCYANAVLQCLIYTPPLTAYLLEGIHSKACDKRGWCLTCEFEGLVMKAKNRNSPLSPIRILTHIENIGSNLGHGREEDAHEFLRYVIDALQSVCIKEAGKNALNSLEEETTIIGLTFGGYLRSKISCMKCGGKSERHERMMDLTVEIEGNIRTLEEALDKFTCTEILDGENKYKCSRCKSYEKAKKKLTLLEAPNVLTIALKRFESGKFGKLNKSIRFPDILDMAPYVSGTSDKSPIYRLYGLVVHIDMMNAAVSGHYVCYVKNVQNRWFKFDDSMVKEVDLQHVLTKGAYMLLYVRCSPRAPRSIRNSLIHDHHDPRKHRTPPSSAARSLSTEPWDIHTYHPTSEPPVHHRSLEEESSSSDNSGFFSESCSCSTETSGIEDHISGDDYSRNMNLNSSDSDTSSTSSFPSPLYSRLSQLYASRTNVENIIVASAFNQSLSLD</sequence>
<dbReference type="PROSITE" id="PS00972">
    <property type="entry name" value="USP_1"/>
    <property type="match status" value="1"/>
</dbReference>
<gene>
    <name evidence="16" type="ORF">Ccrd_024564</name>
</gene>
<feature type="compositionally biased region" description="Basic and acidic residues" evidence="12">
    <location>
        <begin position="953"/>
        <end position="963"/>
    </location>
</feature>
<proteinExistence type="inferred from homology"/>
<dbReference type="PANTHER" id="PTHR24006">
    <property type="entry name" value="UBIQUITIN CARBOXYL-TERMINAL HYDROLASE"/>
    <property type="match status" value="1"/>
</dbReference>
<dbReference type="InterPro" id="IPR001394">
    <property type="entry name" value="Peptidase_C19_UCH"/>
</dbReference>
<reference evidence="16 17" key="1">
    <citation type="journal article" date="2016" name="Sci. Rep.">
        <title>The genome sequence of the outbreeding globe artichoke constructed de novo incorporating a phase-aware low-pass sequencing strategy of F1 progeny.</title>
        <authorList>
            <person name="Scaglione D."/>
            <person name="Reyes-Chin-Wo S."/>
            <person name="Acquadro A."/>
            <person name="Froenicke L."/>
            <person name="Portis E."/>
            <person name="Beitel C."/>
            <person name="Tirone M."/>
            <person name="Mauro R."/>
            <person name="Lo Monaco A."/>
            <person name="Mauromicale G."/>
            <person name="Faccioli P."/>
            <person name="Cattivelli L."/>
            <person name="Rieseberg L."/>
            <person name="Michelmore R."/>
            <person name="Lanteri S."/>
        </authorList>
    </citation>
    <scope>NUCLEOTIDE SEQUENCE [LARGE SCALE GENOMIC DNA]</scope>
    <source>
        <strain evidence="16">2C</strain>
    </source>
</reference>
<dbReference type="FunFam" id="6.10.140.2220:FF:000006">
    <property type="entry name" value="Ubiquitin carboxyl-terminal hydrolase 15"/>
    <property type="match status" value="1"/>
</dbReference>
<dbReference type="OMA" id="GFWEGTI"/>
<dbReference type="PROSITE" id="PS50865">
    <property type="entry name" value="ZF_MYND_2"/>
    <property type="match status" value="1"/>
</dbReference>
<evidence type="ECO:0000256" key="10">
    <source>
        <dbReference type="ARBA" id="ARBA00022833"/>
    </source>
</evidence>
<keyword evidence="7" id="KW-0833">Ubl conjugation pathway</keyword>
<feature type="compositionally biased region" description="Polar residues" evidence="12">
    <location>
        <begin position="270"/>
        <end position="298"/>
    </location>
</feature>
<evidence type="ECO:0000256" key="1">
    <source>
        <dbReference type="ARBA" id="ARBA00000707"/>
    </source>
</evidence>
<comment type="similarity">
    <text evidence="2">Belongs to the peptidase C19 family.</text>
</comment>
<name>A0A103XC87_CYNCS</name>
<dbReference type="Gramene" id="KVH88052">
    <property type="protein sequence ID" value="KVH88052"/>
    <property type="gene ID" value="Ccrd_024564"/>
</dbReference>
<keyword evidence="5" id="KW-0479">Metal-binding</keyword>
<feature type="domain" description="USP" evidence="14">
    <location>
        <begin position="566"/>
        <end position="871"/>
    </location>
</feature>
<keyword evidence="8 16" id="KW-0378">Hydrolase</keyword>
<evidence type="ECO:0000256" key="9">
    <source>
        <dbReference type="ARBA" id="ARBA00022807"/>
    </source>
</evidence>
<dbReference type="PROSITE" id="PS50235">
    <property type="entry name" value="USP_3"/>
    <property type="match status" value="1"/>
</dbReference>
<dbReference type="AlphaFoldDB" id="A0A103XC87"/>
<evidence type="ECO:0000256" key="8">
    <source>
        <dbReference type="ARBA" id="ARBA00022801"/>
    </source>
</evidence>
<dbReference type="GO" id="GO:0006508">
    <property type="term" value="P:proteolysis"/>
    <property type="evidence" value="ECO:0007669"/>
    <property type="project" value="UniProtKB-KW"/>
</dbReference>